<keyword evidence="4" id="KW-0411">Iron-sulfur</keyword>
<evidence type="ECO:0000256" key="3">
    <source>
        <dbReference type="ARBA" id="ARBA00023004"/>
    </source>
</evidence>
<reference evidence="6 7" key="1">
    <citation type="submission" date="2024-09" db="EMBL/GenBank/DDBJ databases">
        <authorList>
            <person name="Sun Q."/>
            <person name="Mori K."/>
        </authorList>
    </citation>
    <scope>NUCLEOTIDE SEQUENCE [LARGE SCALE GENOMIC DNA]</scope>
    <source>
        <strain evidence="6 7">JCM 11411</strain>
    </source>
</reference>
<dbReference type="Proteomes" id="UP001589587">
    <property type="component" value="Unassembled WGS sequence"/>
</dbReference>
<comment type="caution">
    <text evidence="6">The sequence shown here is derived from an EMBL/GenBank/DDBJ whole genome shotgun (WGS) entry which is preliminary data.</text>
</comment>
<dbReference type="EMBL" id="JBHMAS010000071">
    <property type="protein sequence ID" value="MFB9783616.1"/>
    <property type="molecule type" value="Genomic_DNA"/>
</dbReference>
<evidence type="ECO:0000313" key="6">
    <source>
        <dbReference type="EMBL" id="MFB9783616.1"/>
    </source>
</evidence>
<dbReference type="InterPro" id="IPR017941">
    <property type="entry name" value="Rieske_2Fe-2S"/>
</dbReference>
<evidence type="ECO:0000256" key="1">
    <source>
        <dbReference type="ARBA" id="ARBA00022714"/>
    </source>
</evidence>
<evidence type="ECO:0000259" key="5">
    <source>
        <dbReference type="PROSITE" id="PS51296"/>
    </source>
</evidence>
<gene>
    <name evidence="6" type="ORF">ACFFQ6_28335</name>
</gene>
<name>A0ABV5XNN0_9NOCA</name>
<dbReference type="Pfam" id="PF00355">
    <property type="entry name" value="Rieske"/>
    <property type="match status" value="1"/>
</dbReference>
<keyword evidence="2" id="KW-0479">Metal-binding</keyword>
<dbReference type="InterPro" id="IPR036922">
    <property type="entry name" value="Rieske_2Fe-2S_sf"/>
</dbReference>
<accession>A0ABV5XNN0</accession>
<dbReference type="SUPFAM" id="SSF50022">
    <property type="entry name" value="ISP domain"/>
    <property type="match status" value="1"/>
</dbReference>
<evidence type="ECO:0000313" key="7">
    <source>
        <dbReference type="Proteomes" id="UP001589587"/>
    </source>
</evidence>
<proteinExistence type="predicted"/>
<keyword evidence="7" id="KW-1185">Reference proteome</keyword>
<dbReference type="PROSITE" id="PS51296">
    <property type="entry name" value="RIESKE"/>
    <property type="match status" value="1"/>
</dbReference>
<sequence length="107" mass="11494">MEDTQTMKRQLACAVDDLMPGESMTLDGGEIALHRAEDGTFFATADSCTHEKWSLGSEGEIEGSELVCPLHMARFELASGKPLCLPATIALATYLVEIDGSQVFVVS</sequence>
<evidence type="ECO:0000256" key="2">
    <source>
        <dbReference type="ARBA" id="ARBA00022723"/>
    </source>
</evidence>
<keyword evidence="1" id="KW-0001">2Fe-2S</keyword>
<protein>
    <submittedName>
        <fullName evidence="6">Non-heme iron oxygenase ferredoxin subunit</fullName>
    </submittedName>
</protein>
<organism evidence="6 7">
    <name type="scientific">Rhodococcus baikonurensis</name>
    <dbReference type="NCBI Taxonomy" id="172041"/>
    <lineage>
        <taxon>Bacteria</taxon>
        <taxon>Bacillati</taxon>
        <taxon>Actinomycetota</taxon>
        <taxon>Actinomycetes</taxon>
        <taxon>Mycobacteriales</taxon>
        <taxon>Nocardiaceae</taxon>
        <taxon>Rhodococcus</taxon>
        <taxon>Rhodococcus erythropolis group</taxon>
    </lineage>
</organism>
<dbReference type="CDD" id="cd03528">
    <property type="entry name" value="Rieske_RO_ferredoxin"/>
    <property type="match status" value="1"/>
</dbReference>
<evidence type="ECO:0000256" key="4">
    <source>
        <dbReference type="ARBA" id="ARBA00023014"/>
    </source>
</evidence>
<keyword evidence="3" id="KW-0408">Iron</keyword>
<dbReference type="Gene3D" id="2.102.10.10">
    <property type="entry name" value="Rieske [2Fe-2S] iron-sulphur domain"/>
    <property type="match status" value="1"/>
</dbReference>
<feature type="domain" description="Rieske" evidence="5">
    <location>
        <begin position="10"/>
        <end position="105"/>
    </location>
</feature>
<dbReference type="RefSeq" id="WP_054780805.1">
    <property type="nucleotide sequence ID" value="NZ_JBHMAS010000071.1"/>
</dbReference>